<feature type="coiled-coil region" evidence="1">
    <location>
        <begin position="214"/>
        <end position="248"/>
    </location>
</feature>
<evidence type="ECO:0000313" key="4">
    <source>
        <dbReference type="EMBL" id="PIN05596.1"/>
    </source>
</evidence>
<dbReference type="Proteomes" id="UP000231279">
    <property type="component" value="Unassembled WGS sequence"/>
</dbReference>
<accession>A0A2G9GK01</accession>
<protein>
    <recommendedName>
        <fullName evidence="3">BZIP domain-containing protein</fullName>
    </recommendedName>
</protein>
<dbReference type="InterPro" id="IPR046347">
    <property type="entry name" value="bZIP_sf"/>
</dbReference>
<feature type="region of interest" description="Disordered" evidence="2">
    <location>
        <begin position="281"/>
        <end position="337"/>
    </location>
</feature>
<dbReference type="Gene3D" id="1.20.5.170">
    <property type="match status" value="1"/>
</dbReference>
<reference evidence="5" key="1">
    <citation type="journal article" date="2018" name="Gigascience">
        <title>Genome assembly of the Pink Ipe (Handroanthus impetiginosus, Bignoniaceae), a highly valued, ecologically keystone Neotropical timber forest tree.</title>
        <authorList>
            <person name="Silva-Junior O.B."/>
            <person name="Grattapaglia D."/>
            <person name="Novaes E."/>
            <person name="Collevatti R.G."/>
        </authorList>
    </citation>
    <scope>NUCLEOTIDE SEQUENCE [LARGE SCALE GENOMIC DNA]</scope>
    <source>
        <strain evidence="5">cv. UFG-1</strain>
    </source>
</reference>
<dbReference type="AlphaFoldDB" id="A0A2G9GK01"/>
<dbReference type="PANTHER" id="PTHR46835:SF2">
    <property type="entry name" value="BZIP TRANSCRIPTION FACTOR"/>
    <property type="match status" value="1"/>
</dbReference>
<feature type="compositionally biased region" description="Basic and acidic residues" evidence="2">
    <location>
        <begin position="308"/>
        <end position="324"/>
    </location>
</feature>
<sequence>MESANGVSNLKPFDYTGKYVPLFAPSSTSYSDSSPKGGLKSLESANYHQRCSSESFLMEEQPSWLEELLNESETIFHRGHLRSASDSFAFLRDAEETFGIAEESKYVNSYLGNPTRSQNLVHYKDMDITSVETKGSSLAEKNNQDLEEALSSLAIEHSRDESSSQNLERSGDKASGSQLKPSGSKADSKRAKQHNAHRSRVRKLQYIAHLERTVEILKAEGSEVSAELEFVEQQNIILTMENRALRQRLESISQEQIIKHWEQGMLEREIGRLQNLYHLQKQQQQMQLHQQQQQQQHNQHPKPRRNRSRDFDHQVNNSKNKEASSSKSSTSNGFVRP</sequence>
<feature type="compositionally biased region" description="Low complexity" evidence="2">
    <location>
        <begin position="281"/>
        <end position="298"/>
    </location>
</feature>
<dbReference type="CDD" id="cd14703">
    <property type="entry name" value="bZIP_plant_RF2"/>
    <property type="match status" value="1"/>
</dbReference>
<comment type="caution">
    <text evidence="4">The sequence shown here is derived from an EMBL/GenBank/DDBJ whole genome shotgun (WGS) entry which is preliminary data.</text>
</comment>
<dbReference type="PANTHER" id="PTHR46835">
    <property type="entry name" value="BASIC-LEUCINE ZIPPER (BZIP) TRANSCRIPTION FACTOR FAMILY PROTEIN-RELATED"/>
    <property type="match status" value="1"/>
</dbReference>
<dbReference type="EMBL" id="NKXS01004710">
    <property type="protein sequence ID" value="PIN05596.1"/>
    <property type="molecule type" value="Genomic_DNA"/>
</dbReference>
<dbReference type="SMART" id="SM00338">
    <property type="entry name" value="BRLZ"/>
    <property type="match status" value="1"/>
</dbReference>
<dbReference type="InterPro" id="IPR044759">
    <property type="entry name" value="bZIP_RF2"/>
</dbReference>
<evidence type="ECO:0000256" key="1">
    <source>
        <dbReference type="SAM" id="Coils"/>
    </source>
</evidence>
<organism evidence="4 5">
    <name type="scientific">Handroanthus impetiginosus</name>
    <dbReference type="NCBI Taxonomy" id="429701"/>
    <lineage>
        <taxon>Eukaryota</taxon>
        <taxon>Viridiplantae</taxon>
        <taxon>Streptophyta</taxon>
        <taxon>Embryophyta</taxon>
        <taxon>Tracheophyta</taxon>
        <taxon>Spermatophyta</taxon>
        <taxon>Magnoliopsida</taxon>
        <taxon>eudicotyledons</taxon>
        <taxon>Gunneridae</taxon>
        <taxon>Pentapetalae</taxon>
        <taxon>asterids</taxon>
        <taxon>lamiids</taxon>
        <taxon>Lamiales</taxon>
        <taxon>Bignoniaceae</taxon>
        <taxon>Crescentiina</taxon>
        <taxon>Tabebuia alliance</taxon>
        <taxon>Handroanthus</taxon>
    </lineage>
</organism>
<proteinExistence type="predicted"/>
<gene>
    <name evidence="4" type="ORF">CDL12_21859</name>
</gene>
<dbReference type="InterPro" id="IPR044797">
    <property type="entry name" value="At4g06598-like"/>
</dbReference>
<feature type="region of interest" description="Disordered" evidence="2">
    <location>
        <begin position="156"/>
        <end position="203"/>
    </location>
</feature>
<dbReference type="OrthoDB" id="1878267at2759"/>
<evidence type="ECO:0000313" key="5">
    <source>
        <dbReference type="Proteomes" id="UP000231279"/>
    </source>
</evidence>
<dbReference type="GO" id="GO:0005634">
    <property type="term" value="C:nucleus"/>
    <property type="evidence" value="ECO:0007669"/>
    <property type="project" value="UniProtKB-ARBA"/>
</dbReference>
<feature type="compositionally biased region" description="Low complexity" evidence="2">
    <location>
        <begin position="325"/>
        <end position="337"/>
    </location>
</feature>
<feature type="domain" description="BZIP" evidence="3">
    <location>
        <begin position="185"/>
        <end position="244"/>
    </location>
</feature>
<dbReference type="GO" id="GO:0003700">
    <property type="term" value="F:DNA-binding transcription factor activity"/>
    <property type="evidence" value="ECO:0007669"/>
    <property type="project" value="InterPro"/>
</dbReference>
<evidence type="ECO:0000256" key="2">
    <source>
        <dbReference type="SAM" id="MobiDB-lite"/>
    </source>
</evidence>
<keyword evidence="1" id="KW-0175">Coiled coil</keyword>
<keyword evidence="5" id="KW-1185">Reference proteome</keyword>
<dbReference type="InterPro" id="IPR004827">
    <property type="entry name" value="bZIP"/>
</dbReference>
<feature type="compositionally biased region" description="Basic residues" evidence="2">
    <location>
        <begin position="191"/>
        <end position="203"/>
    </location>
</feature>
<dbReference type="SUPFAM" id="SSF57959">
    <property type="entry name" value="Leucine zipper domain"/>
    <property type="match status" value="1"/>
</dbReference>
<evidence type="ECO:0000259" key="3">
    <source>
        <dbReference type="SMART" id="SM00338"/>
    </source>
</evidence>
<name>A0A2G9GK01_9LAMI</name>